<evidence type="ECO:0000313" key="4">
    <source>
        <dbReference type="EMBL" id="ETO79367.1"/>
    </source>
</evidence>
<dbReference type="Gene3D" id="3.40.50.1110">
    <property type="entry name" value="SGNH hydrolase"/>
    <property type="match status" value="1"/>
</dbReference>
<accession>A0A081AKF6</accession>
<reference evidence="4 5" key="1">
    <citation type="submission" date="2013-11" db="EMBL/GenBank/DDBJ databases">
        <title>The Genome Sequence of Phytophthora parasitica P1976.</title>
        <authorList>
            <consortium name="The Broad Institute Genomics Platform"/>
            <person name="Russ C."/>
            <person name="Tyler B."/>
            <person name="Panabieres F."/>
            <person name="Shan W."/>
            <person name="Tripathy S."/>
            <person name="Grunwald N."/>
            <person name="Machado M."/>
            <person name="Johnson C.S."/>
            <person name="Walker B."/>
            <person name="Young S."/>
            <person name="Zeng Q."/>
            <person name="Gargeya S."/>
            <person name="Fitzgerald M."/>
            <person name="Haas B."/>
            <person name="Abouelleil A."/>
            <person name="Allen A.W."/>
            <person name="Alvarado L."/>
            <person name="Arachchi H.M."/>
            <person name="Berlin A.M."/>
            <person name="Chapman S.B."/>
            <person name="Gainer-Dewar J."/>
            <person name="Goldberg J."/>
            <person name="Griggs A."/>
            <person name="Gujja S."/>
            <person name="Hansen M."/>
            <person name="Howarth C."/>
            <person name="Imamovic A."/>
            <person name="Ireland A."/>
            <person name="Larimer J."/>
            <person name="McCowan C."/>
            <person name="Murphy C."/>
            <person name="Pearson M."/>
            <person name="Poon T.W."/>
            <person name="Priest M."/>
            <person name="Roberts A."/>
            <person name="Saif S."/>
            <person name="Shea T."/>
            <person name="Sisk P."/>
            <person name="Sykes S."/>
            <person name="Wortman J."/>
            <person name="Nusbaum C."/>
            <person name="Birren B."/>
        </authorList>
    </citation>
    <scope>NUCLEOTIDE SEQUENCE [LARGE SCALE GENOMIC DNA]</scope>
    <source>
        <strain evidence="4 5">P1976</strain>
    </source>
</reference>
<keyword evidence="2" id="KW-0472">Membrane</keyword>
<dbReference type="SUPFAM" id="SSF52266">
    <property type="entry name" value="SGNH hydrolase"/>
    <property type="match status" value="1"/>
</dbReference>
<dbReference type="FunFam" id="3.40.50.1110:FF:000002">
    <property type="entry name" value="isoamyl acetate-hydrolyzing esterase 1 homolog"/>
    <property type="match status" value="1"/>
</dbReference>
<dbReference type="Proteomes" id="UP000028582">
    <property type="component" value="Unassembled WGS sequence"/>
</dbReference>
<comment type="caution">
    <text evidence="4">The sequence shown here is derived from an EMBL/GenBank/DDBJ whole genome shotgun (WGS) entry which is preliminary data.</text>
</comment>
<feature type="domain" description="SGNH hydrolase-type esterase" evidence="3">
    <location>
        <begin position="56"/>
        <end position="247"/>
    </location>
</feature>
<dbReference type="InterPro" id="IPR013830">
    <property type="entry name" value="SGNH_hydro"/>
</dbReference>
<feature type="transmembrane region" description="Helical" evidence="2">
    <location>
        <begin position="22"/>
        <end position="42"/>
    </location>
</feature>
<dbReference type="InterPro" id="IPR036514">
    <property type="entry name" value="SGNH_hydro_sf"/>
</dbReference>
<organism evidence="4 5">
    <name type="scientific">Phytophthora nicotianae P1976</name>
    <dbReference type="NCBI Taxonomy" id="1317066"/>
    <lineage>
        <taxon>Eukaryota</taxon>
        <taxon>Sar</taxon>
        <taxon>Stramenopiles</taxon>
        <taxon>Oomycota</taxon>
        <taxon>Peronosporomycetes</taxon>
        <taxon>Peronosporales</taxon>
        <taxon>Peronosporaceae</taxon>
        <taxon>Phytophthora</taxon>
    </lineage>
</organism>
<dbReference type="GO" id="GO:0016787">
    <property type="term" value="F:hydrolase activity"/>
    <property type="evidence" value="ECO:0007669"/>
    <property type="project" value="UniProtKB-KW"/>
</dbReference>
<name>A0A081AKF6_PHYNI</name>
<dbReference type="PANTHER" id="PTHR14209">
    <property type="entry name" value="ISOAMYL ACETATE-HYDROLYZING ESTERASE 1"/>
    <property type="match status" value="1"/>
</dbReference>
<evidence type="ECO:0000259" key="3">
    <source>
        <dbReference type="Pfam" id="PF13472"/>
    </source>
</evidence>
<sequence>MHAKQLTIEFAARMVVSLRVKYVLLALMATAAVIACLIIVLANVRPNTRPVVLLTGDSHTQKGTNPAMSGWVTLLQNRYVMTSDVVTRGLPGYNTKWFHKYIAPTIEREIQKGIYNTPSLITVWFGSNDAALANGTSSTTHVPIEDYKENLKKIIRQFWIAAPTADILLITPPHVNDTAMAELSTENNGTINRTNAMAKEYARACVEVAESVGVQVLDLNMFFNAMPETNRNELLQADGLHLNALGNILVDEQLRLKIANDFPRLESNLEDWQFPAASHYAEEDPWTADSVN</sequence>
<keyword evidence="2" id="KW-1133">Transmembrane helix</keyword>
<evidence type="ECO:0000256" key="2">
    <source>
        <dbReference type="SAM" id="Phobius"/>
    </source>
</evidence>
<evidence type="ECO:0000256" key="1">
    <source>
        <dbReference type="ARBA" id="ARBA00022801"/>
    </source>
</evidence>
<dbReference type="AlphaFoldDB" id="A0A081AKF6"/>
<keyword evidence="2" id="KW-0812">Transmembrane</keyword>
<keyword evidence="1" id="KW-0378">Hydrolase</keyword>
<dbReference type="InterPro" id="IPR045136">
    <property type="entry name" value="Iah1-like"/>
</dbReference>
<dbReference type="EMBL" id="ANJA01001097">
    <property type="protein sequence ID" value="ETO79367.1"/>
    <property type="molecule type" value="Genomic_DNA"/>
</dbReference>
<gene>
    <name evidence="4" type="ORF">F444_05904</name>
</gene>
<dbReference type="Pfam" id="PF13472">
    <property type="entry name" value="Lipase_GDSL_2"/>
    <property type="match status" value="1"/>
</dbReference>
<dbReference type="CDD" id="cd01838">
    <property type="entry name" value="Isoamyl_acetate_hydrolase_like"/>
    <property type="match status" value="1"/>
</dbReference>
<dbReference type="PANTHER" id="PTHR14209:SF19">
    <property type="entry name" value="ISOAMYL ACETATE-HYDROLYZING ESTERASE 1 HOMOLOG"/>
    <property type="match status" value="1"/>
</dbReference>
<proteinExistence type="predicted"/>
<evidence type="ECO:0000313" key="5">
    <source>
        <dbReference type="Proteomes" id="UP000028582"/>
    </source>
</evidence>
<dbReference type="OrthoDB" id="671439at2759"/>
<protein>
    <recommendedName>
        <fullName evidence="3">SGNH hydrolase-type esterase domain-containing protein</fullName>
    </recommendedName>
</protein>